<dbReference type="GO" id="GO:0005743">
    <property type="term" value="C:mitochondrial inner membrane"/>
    <property type="evidence" value="ECO:0007669"/>
    <property type="project" value="UniProtKB-SubCell"/>
</dbReference>
<evidence type="ECO:0000256" key="4">
    <source>
        <dbReference type="ARBA" id="ARBA00022448"/>
    </source>
</evidence>
<keyword evidence="9" id="KW-0999">Mitochondrion inner membrane</keyword>
<dbReference type="InterPro" id="IPR011992">
    <property type="entry name" value="EF-hand-dom_pair"/>
</dbReference>
<evidence type="ECO:0000256" key="11">
    <source>
        <dbReference type="ARBA" id="ARBA00022946"/>
    </source>
</evidence>
<feature type="coiled-coil region" evidence="19">
    <location>
        <begin position="442"/>
        <end position="477"/>
    </location>
</feature>
<evidence type="ECO:0000259" key="23">
    <source>
        <dbReference type="PROSITE" id="PS51758"/>
    </source>
</evidence>
<evidence type="ECO:0000256" key="12">
    <source>
        <dbReference type="ARBA" id="ARBA00022989"/>
    </source>
</evidence>
<evidence type="ECO:0000256" key="13">
    <source>
        <dbReference type="ARBA" id="ARBA00023054"/>
    </source>
</evidence>
<feature type="region of interest" description="Disordered" evidence="20">
    <location>
        <begin position="711"/>
        <end position="748"/>
    </location>
</feature>
<feature type="compositionally biased region" description="Basic and acidic residues" evidence="20">
    <location>
        <begin position="711"/>
        <end position="726"/>
    </location>
</feature>
<evidence type="ECO:0000256" key="17">
    <source>
        <dbReference type="ARBA" id="ARBA00031360"/>
    </source>
</evidence>
<keyword evidence="15 18" id="KW-0496">Mitochondrion</keyword>
<dbReference type="GO" id="GO:0015297">
    <property type="term" value="F:antiporter activity"/>
    <property type="evidence" value="ECO:0007669"/>
    <property type="project" value="UniProtKB-KW"/>
</dbReference>
<keyword evidence="7 21" id="KW-0812">Transmembrane</keyword>
<feature type="coiled-coil region" evidence="19">
    <location>
        <begin position="524"/>
        <end position="621"/>
    </location>
</feature>
<reference evidence="24 25" key="1">
    <citation type="journal article" date="2022" name="Nat. Ecol. Evol.">
        <title>A masculinizing supergene underlies an exaggerated male reproductive morph in a spider.</title>
        <authorList>
            <person name="Hendrickx F."/>
            <person name="De Corte Z."/>
            <person name="Sonet G."/>
            <person name="Van Belleghem S.M."/>
            <person name="Kostlbacher S."/>
            <person name="Vangestel C."/>
        </authorList>
    </citation>
    <scope>NUCLEOTIDE SEQUENCE [LARGE SCALE GENOMIC DNA]</scope>
    <source>
        <strain evidence="24">W744_W776</strain>
    </source>
</reference>
<feature type="compositionally biased region" description="Low complexity" evidence="20">
    <location>
        <begin position="727"/>
        <end position="740"/>
    </location>
</feature>
<evidence type="ECO:0000256" key="10">
    <source>
        <dbReference type="ARBA" id="ARBA00022837"/>
    </source>
</evidence>
<evidence type="ECO:0000313" key="24">
    <source>
        <dbReference type="EMBL" id="KAG8199034.1"/>
    </source>
</evidence>
<keyword evidence="14" id="KW-0406">Ion transport</keyword>
<dbReference type="SUPFAM" id="SSF47473">
    <property type="entry name" value="EF-hand"/>
    <property type="match status" value="1"/>
</dbReference>
<comment type="caution">
    <text evidence="24">The sequence shown here is derived from an EMBL/GenBank/DDBJ whole genome shotgun (WGS) entry which is preliminary data.</text>
</comment>
<keyword evidence="4" id="KW-0813">Transport</keyword>
<evidence type="ECO:0000256" key="18">
    <source>
        <dbReference type="PROSITE-ProRule" id="PRU01094"/>
    </source>
</evidence>
<dbReference type="Pfam" id="PF26561">
    <property type="entry name" value="LETM1_C"/>
    <property type="match status" value="1"/>
</dbReference>
<evidence type="ECO:0000256" key="20">
    <source>
        <dbReference type="SAM" id="MobiDB-lite"/>
    </source>
</evidence>
<dbReference type="GO" id="GO:0030003">
    <property type="term" value="P:intracellular monoatomic cation homeostasis"/>
    <property type="evidence" value="ECO:0007669"/>
    <property type="project" value="TreeGrafter"/>
</dbReference>
<evidence type="ECO:0000256" key="2">
    <source>
        <dbReference type="ARBA" id="ARBA00009584"/>
    </source>
</evidence>
<evidence type="ECO:0000256" key="6">
    <source>
        <dbReference type="ARBA" id="ARBA00022568"/>
    </source>
</evidence>
<dbReference type="Pfam" id="PF07766">
    <property type="entry name" value="LETM1_RBD"/>
    <property type="match status" value="1"/>
</dbReference>
<gene>
    <name evidence="24" type="ORF">JTE90_021047</name>
</gene>
<dbReference type="InterPro" id="IPR059005">
    <property type="entry name" value="LETM1_C"/>
</dbReference>
<dbReference type="PROSITE" id="PS50222">
    <property type="entry name" value="EF_HAND_2"/>
    <property type="match status" value="1"/>
</dbReference>
<dbReference type="EMBL" id="JAFNEN010000032">
    <property type="protein sequence ID" value="KAG8199034.1"/>
    <property type="molecule type" value="Genomic_DNA"/>
</dbReference>
<evidence type="ECO:0000256" key="5">
    <source>
        <dbReference type="ARBA" id="ARBA00022449"/>
    </source>
</evidence>
<keyword evidence="8" id="KW-0479">Metal-binding</keyword>
<feature type="domain" description="EF-hand" evidence="22">
    <location>
        <begin position="652"/>
        <end position="687"/>
    </location>
</feature>
<keyword evidence="25" id="KW-1185">Reference proteome</keyword>
<dbReference type="InterPro" id="IPR044202">
    <property type="entry name" value="LETM1/MDM38-like"/>
</dbReference>
<evidence type="ECO:0000256" key="21">
    <source>
        <dbReference type="SAM" id="Phobius"/>
    </source>
</evidence>
<name>A0AAV6VQT7_9ARAC</name>
<keyword evidence="6" id="KW-0109">Calcium transport</keyword>
<organism evidence="24 25">
    <name type="scientific">Oedothorax gibbosus</name>
    <dbReference type="NCBI Taxonomy" id="931172"/>
    <lineage>
        <taxon>Eukaryota</taxon>
        <taxon>Metazoa</taxon>
        <taxon>Ecdysozoa</taxon>
        <taxon>Arthropoda</taxon>
        <taxon>Chelicerata</taxon>
        <taxon>Arachnida</taxon>
        <taxon>Araneae</taxon>
        <taxon>Araneomorphae</taxon>
        <taxon>Entelegynae</taxon>
        <taxon>Araneoidea</taxon>
        <taxon>Linyphiidae</taxon>
        <taxon>Erigoninae</taxon>
        <taxon>Oedothorax</taxon>
    </lineage>
</organism>
<feature type="region of interest" description="Disordered" evidence="20">
    <location>
        <begin position="107"/>
        <end position="127"/>
    </location>
</feature>
<feature type="transmembrane region" description="Helical" evidence="21">
    <location>
        <begin position="182"/>
        <end position="205"/>
    </location>
</feature>
<dbReference type="InterPro" id="IPR033122">
    <property type="entry name" value="LETM1-like_RBD"/>
</dbReference>
<proteinExistence type="inferred from homology"/>
<evidence type="ECO:0000256" key="9">
    <source>
        <dbReference type="ARBA" id="ARBA00022792"/>
    </source>
</evidence>
<accession>A0AAV6VQT7</accession>
<evidence type="ECO:0000259" key="22">
    <source>
        <dbReference type="PROSITE" id="PS50222"/>
    </source>
</evidence>
<feature type="domain" description="Letm1 RBD" evidence="23">
    <location>
        <begin position="228"/>
        <end position="493"/>
    </location>
</feature>
<evidence type="ECO:0000256" key="15">
    <source>
        <dbReference type="ARBA" id="ARBA00023128"/>
    </source>
</evidence>
<keyword evidence="16 21" id="KW-0472">Membrane</keyword>
<dbReference type="Proteomes" id="UP000827092">
    <property type="component" value="Unassembled WGS sequence"/>
</dbReference>
<evidence type="ECO:0000256" key="3">
    <source>
        <dbReference type="ARBA" id="ARBA00020557"/>
    </source>
</evidence>
<keyword evidence="10" id="KW-0106">Calcium</keyword>
<evidence type="ECO:0000256" key="8">
    <source>
        <dbReference type="ARBA" id="ARBA00022723"/>
    </source>
</evidence>
<evidence type="ECO:0000256" key="16">
    <source>
        <dbReference type="ARBA" id="ARBA00023136"/>
    </source>
</evidence>
<dbReference type="GO" id="GO:0005509">
    <property type="term" value="F:calcium ion binding"/>
    <property type="evidence" value="ECO:0007669"/>
    <property type="project" value="InterPro"/>
</dbReference>
<dbReference type="InterPro" id="IPR002048">
    <property type="entry name" value="EF_hand_dom"/>
</dbReference>
<dbReference type="PANTHER" id="PTHR14009">
    <property type="entry name" value="LEUCINE ZIPPER-EF-HAND CONTAINING TRANSMEMBRANE PROTEIN"/>
    <property type="match status" value="1"/>
</dbReference>
<keyword evidence="13 19" id="KW-0175">Coiled coil</keyword>
<sequence>MLFFYLIPSVEASKMQNKITPTWHFLRTTKLLKRVPSSPHPALLPAIYQHSPRSNPVFGYLSITGSPYSYTIASDIAPTQYRLFHSTRPIASAKEPSKIEETVEFLKEEKEEKSTTDPVPSPPNPKRSLGKRVWDEILHYYHGFRLLFIDVRVSSRLAWKILNGQELTRREHKQLVRTTSDLFRLVPFSIFIIVPFMELLLPVFLKFFPAMLPSTFTTKSESEKKFKAQLRIKIETAKFLQETLDEMAVSSKGETHSDTAKEFSQFFDRIRTTGAQATNKEILKFSKLFEDEITLDSLSRPQLIALCRLLELQPLGTNNFLRFQLRNRIRSLRADDRMILKEGIDSMTIQEIQAACRARGMRALGIPEDRLRSQLKQWLELSLLENIPSSLLLLSRCLYLPESVPTTDLLKVTLSSLSDSAATETKYKIGEMEGKVDNKTKLELIRLEEEQIRKDAEELKQQQVNEQKEEKHKEEKEASKKDIIADTLDKETLVDKAKVLEDKAEILEKPSPESKEGELTKEDFDDLENALENIASEKNKLLIEKEELEDLKEEMAEYKQDVEELKDTVSETGNKEIRESKAAKRLSNKVNKMISKMDVLVNNLNKEKDQIQQQIDEKEKEGVSIGKERDDIVSVSELVLALRNIQKVSDDTKLKRITDVLAKMDVDRDGAVEVDHVLKVIELLGNDNVKVTQKQMDDIIELLMKEDTLETEDKLQKQKQLEKDSSSDTSSSSSDTSSSSDADEQPKK</sequence>
<evidence type="ECO:0000256" key="14">
    <source>
        <dbReference type="ARBA" id="ARBA00023065"/>
    </source>
</evidence>
<protein>
    <recommendedName>
        <fullName evidence="3">Mitochondrial proton/calcium exchanger protein</fullName>
    </recommendedName>
    <alternativeName>
        <fullName evidence="17">Leucine zipper-EF-hand-containing transmembrane protein 1</fullName>
    </alternativeName>
</protein>
<keyword evidence="12 21" id="KW-1133">Transmembrane helix</keyword>
<keyword evidence="11" id="KW-0809">Transit peptide</keyword>
<dbReference type="AlphaFoldDB" id="A0AAV6VQT7"/>
<dbReference type="GO" id="GO:0043022">
    <property type="term" value="F:ribosome binding"/>
    <property type="evidence" value="ECO:0007669"/>
    <property type="project" value="InterPro"/>
</dbReference>
<keyword evidence="5" id="KW-0050">Antiport</keyword>
<comment type="similarity">
    <text evidence="2">Belongs to the LETM1 family.</text>
</comment>
<comment type="subcellular location">
    <subcellularLocation>
        <location evidence="1">Mitochondrion inner membrane</location>
        <topology evidence="1">Single-pass membrane protein</topology>
    </subcellularLocation>
</comment>
<evidence type="ECO:0000256" key="7">
    <source>
        <dbReference type="ARBA" id="ARBA00022692"/>
    </source>
</evidence>
<dbReference type="PROSITE" id="PS51758">
    <property type="entry name" value="LETM1_RBD"/>
    <property type="match status" value="1"/>
</dbReference>
<dbReference type="PANTHER" id="PTHR14009:SF1">
    <property type="entry name" value="MITOCHONDRIAL PROTON_CALCIUM EXCHANGER PROTEIN"/>
    <property type="match status" value="1"/>
</dbReference>
<evidence type="ECO:0000256" key="1">
    <source>
        <dbReference type="ARBA" id="ARBA00004434"/>
    </source>
</evidence>
<evidence type="ECO:0000313" key="25">
    <source>
        <dbReference type="Proteomes" id="UP000827092"/>
    </source>
</evidence>
<evidence type="ECO:0000256" key="19">
    <source>
        <dbReference type="SAM" id="Coils"/>
    </source>
</evidence>